<dbReference type="PROSITE" id="PS50119">
    <property type="entry name" value="ZF_BBOX"/>
    <property type="match status" value="1"/>
</dbReference>
<dbReference type="GO" id="GO:0008270">
    <property type="term" value="F:zinc ion binding"/>
    <property type="evidence" value="ECO:0007669"/>
    <property type="project" value="UniProtKB-KW"/>
</dbReference>
<dbReference type="Gene3D" id="4.10.830.40">
    <property type="match status" value="1"/>
</dbReference>
<dbReference type="GO" id="GO:0061630">
    <property type="term" value="F:ubiquitin protein ligase activity"/>
    <property type="evidence" value="ECO:0007669"/>
    <property type="project" value="TreeGrafter"/>
</dbReference>
<feature type="region of interest" description="Disordered" evidence="5">
    <location>
        <begin position="1"/>
        <end position="32"/>
    </location>
</feature>
<dbReference type="PANTHER" id="PTHR25462">
    <property type="entry name" value="BONUS, ISOFORM C-RELATED"/>
    <property type="match status" value="1"/>
</dbReference>
<evidence type="ECO:0000256" key="4">
    <source>
        <dbReference type="PROSITE-ProRule" id="PRU00024"/>
    </source>
</evidence>
<proteinExistence type="predicted"/>
<evidence type="ECO:0000259" key="6">
    <source>
        <dbReference type="PROSITE" id="PS50089"/>
    </source>
</evidence>
<reference evidence="8" key="1">
    <citation type="submission" date="2021-01" db="EMBL/GenBank/DDBJ databases">
        <title>A chromosome-scale assembly of European eel, Anguilla anguilla.</title>
        <authorList>
            <person name="Henkel C."/>
            <person name="Jong-Raadsen S.A."/>
            <person name="Dufour S."/>
            <person name="Weltzien F.-A."/>
            <person name="Palstra A.P."/>
            <person name="Pelster B."/>
            <person name="Spaink H.P."/>
            <person name="Van Den Thillart G.E."/>
            <person name="Jansen H."/>
            <person name="Zahm M."/>
            <person name="Klopp C."/>
            <person name="Cedric C."/>
            <person name="Louis A."/>
            <person name="Berthelot C."/>
            <person name="Parey E."/>
            <person name="Roest Crollius H."/>
            <person name="Montfort J."/>
            <person name="Robinson-Rechavi M."/>
            <person name="Bucao C."/>
            <person name="Bouchez O."/>
            <person name="Gislard M."/>
            <person name="Lluch J."/>
            <person name="Milhes M."/>
            <person name="Lampietro C."/>
            <person name="Lopez Roques C."/>
            <person name="Donnadieu C."/>
            <person name="Braasch I."/>
            <person name="Desvignes T."/>
            <person name="Postlethwait J."/>
            <person name="Bobe J."/>
            <person name="Guiguen Y."/>
            <person name="Dirks R."/>
        </authorList>
    </citation>
    <scope>NUCLEOTIDE SEQUENCE</scope>
    <source>
        <strain evidence="8">Tag_6206</strain>
        <tissue evidence="8">Liver</tissue>
    </source>
</reference>
<dbReference type="Proteomes" id="UP001044222">
    <property type="component" value="Unassembled WGS sequence"/>
</dbReference>
<protein>
    <recommendedName>
        <fullName evidence="10">RING-type domain-containing protein</fullName>
    </recommendedName>
</protein>
<dbReference type="PANTHER" id="PTHR25462:SF291">
    <property type="entry name" value="E3 UBIQUITIN-PROTEIN LIGASE TRIM45"/>
    <property type="match status" value="1"/>
</dbReference>
<dbReference type="InterPro" id="IPR018957">
    <property type="entry name" value="Znf_C3HC4_RING-type"/>
</dbReference>
<dbReference type="SUPFAM" id="SSF57850">
    <property type="entry name" value="RING/U-box"/>
    <property type="match status" value="1"/>
</dbReference>
<keyword evidence="9" id="KW-1185">Reference proteome</keyword>
<keyword evidence="3" id="KW-0862">Zinc</keyword>
<dbReference type="PROSITE" id="PS50089">
    <property type="entry name" value="ZF_RING_2"/>
    <property type="match status" value="1"/>
</dbReference>
<evidence type="ECO:0000313" key="9">
    <source>
        <dbReference type="Proteomes" id="UP001044222"/>
    </source>
</evidence>
<keyword evidence="1" id="KW-0479">Metal-binding</keyword>
<evidence type="ECO:0000259" key="7">
    <source>
        <dbReference type="PROSITE" id="PS50119"/>
    </source>
</evidence>
<evidence type="ECO:0008006" key="10">
    <source>
        <dbReference type="Google" id="ProtNLM"/>
    </source>
</evidence>
<sequence length="418" mass="44886">MSLGNTTAAERERELDATSATGENGEGKEPKEVAEGVVNTKVVCRVCKHFYRDPKILPCLHSFCAECIRLLEPFSVSVVNGKDDSGQHSPLLRDQQSVTVLCPECDSEVDLPPAGVDGLTTDHLALDEVFQETVLSANHELVCDLCSEGNAEKRCAVCSANLCEFCCQAHRRQKKTSSHSVQRLRDLKAQGASRAPSCAPRTQGRSSSSSASHVTWPSAGSVPRRRTATTSAGTRASWWVATATASGSCCAGCTSGCGGWRRRRGRGAQPGALQARADAVAQQVERFCGAYLRAVQEHCQALLQQVEAVRAHRRAQLHLQRAQLDQALADARAGVEFAERLLTCGTELEILTAKGVVSRRLALLAEDGRGLNAAAVAPDDGNLCFLPQERAGEVGGYPCLGWSSPRRWTPASASFMEK</sequence>
<dbReference type="InterPro" id="IPR000315">
    <property type="entry name" value="Znf_B-box"/>
</dbReference>
<name>A0A9D3MMF3_ANGAN</name>
<dbReference type="InterPro" id="IPR013083">
    <property type="entry name" value="Znf_RING/FYVE/PHD"/>
</dbReference>
<feature type="region of interest" description="Disordered" evidence="5">
    <location>
        <begin position="178"/>
        <end position="230"/>
    </location>
</feature>
<dbReference type="GO" id="GO:0005654">
    <property type="term" value="C:nucleoplasm"/>
    <property type="evidence" value="ECO:0007669"/>
    <property type="project" value="TreeGrafter"/>
</dbReference>
<evidence type="ECO:0000313" key="8">
    <source>
        <dbReference type="EMBL" id="KAG5851566.1"/>
    </source>
</evidence>
<comment type="caution">
    <text evidence="8">The sequence shown here is derived from an EMBL/GenBank/DDBJ whole genome shotgun (WGS) entry which is preliminary data.</text>
</comment>
<feature type="non-terminal residue" evidence="8">
    <location>
        <position position="418"/>
    </location>
</feature>
<gene>
    <name evidence="8" type="ORF">ANANG_G00053030</name>
</gene>
<evidence type="ECO:0000256" key="1">
    <source>
        <dbReference type="ARBA" id="ARBA00022723"/>
    </source>
</evidence>
<dbReference type="InterPro" id="IPR001841">
    <property type="entry name" value="Znf_RING"/>
</dbReference>
<accession>A0A9D3MMF3</accession>
<keyword evidence="2 4" id="KW-0863">Zinc-finger</keyword>
<dbReference type="EMBL" id="JAFIRN010000003">
    <property type="protein sequence ID" value="KAG5851566.1"/>
    <property type="molecule type" value="Genomic_DNA"/>
</dbReference>
<feature type="domain" description="RING-type" evidence="6">
    <location>
        <begin position="44"/>
        <end position="106"/>
    </location>
</feature>
<organism evidence="8 9">
    <name type="scientific">Anguilla anguilla</name>
    <name type="common">European freshwater eel</name>
    <name type="synonym">Muraena anguilla</name>
    <dbReference type="NCBI Taxonomy" id="7936"/>
    <lineage>
        <taxon>Eukaryota</taxon>
        <taxon>Metazoa</taxon>
        <taxon>Chordata</taxon>
        <taxon>Craniata</taxon>
        <taxon>Vertebrata</taxon>
        <taxon>Euteleostomi</taxon>
        <taxon>Actinopterygii</taxon>
        <taxon>Neopterygii</taxon>
        <taxon>Teleostei</taxon>
        <taxon>Anguilliformes</taxon>
        <taxon>Anguillidae</taxon>
        <taxon>Anguilla</taxon>
    </lineage>
</organism>
<dbReference type="Pfam" id="PF00097">
    <property type="entry name" value="zf-C3HC4"/>
    <property type="match status" value="1"/>
</dbReference>
<feature type="domain" description="B box-type" evidence="7">
    <location>
        <begin position="138"/>
        <end position="184"/>
    </location>
</feature>
<dbReference type="InterPro" id="IPR017907">
    <property type="entry name" value="Znf_RING_CS"/>
</dbReference>
<dbReference type="InterPro" id="IPR047153">
    <property type="entry name" value="TRIM45/56/19-like"/>
</dbReference>
<evidence type="ECO:0000256" key="2">
    <source>
        <dbReference type="ARBA" id="ARBA00022771"/>
    </source>
</evidence>
<evidence type="ECO:0000256" key="3">
    <source>
        <dbReference type="ARBA" id="ARBA00022833"/>
    </source>
</evidence>
<dbReference type="SMART" id="SM00184">
    <property type="entry name" value="RING"/>
    <property type="match status" value="1"/>
</dbReference>
<dbReference type="AlphaFoldDB" id="A0A9D3MMF3"/>
<dbReference type="CDD" id="cd19809">
    <property type="entry name" value="Bbox1_TRIM45_C-X"/>
    <property type="match status" value="1"/>
</dbReference>
<dbReference type="PROSITE" id="PS00518">
    <property type="entry name" value="ZF_RING_1"/>
    <property type="match status" value="1"/>
</dbReference>
<evidence type="ECO:0000256" key="5">
    <source>
        <dbReference type="SAM" id="MobiDB-lite"/>
    </source>
</evidence>
<dbReference type="Gene3D" id="3.30.40.10">
    <property type="entry name" value="Zinc/RING finger domain, C3HC4 (zinc finger)"/>
    <property type="match status" value="1"/>
</dbReference>